<evidence type="ECO:0000313" key="4">
    <source>
        <dbReference type="Proteomes" id="UP000249218"/>
    </source>
</evidence>
<accession>A0A2W1BFS3</accession>
<proteinExistence type="predicted"/>
<dbReference type="PANTHER" id="PTHR13246:SF1">
    <property type="entry name" value="CYTOSOLIC ENDO-BETA-N-ACETYLGLUCOSAMINIDASE"/>
    <property type="match status" value="1"/>
</dbReference>
<evidence type="ECO:0000256" key="1">
    <source>
        <dbReference type="SAM" id="MobiDB-lite"/>
    </source>
</evidence>
<gene>
    <name evidence="3" type="primary">HaOG211048</name>
    <name evidence="3" type="ORF">B5X24_HaOG211048</name>
</gene>
<dbReference type="GO" id="GO:0005829">
    <property type="term" value="C:cytosol"/>
    <property type="evidence" value="ECO:0007669"/>
    <property type="project" value="UniProtKB-SubCell"/>
</dbReference>
<dbReference type="SUPFAM" id="SSF51445">
    <property type="entry name" value="(Trans)glycosidases"/>
    <property type="match status" value="1"/>
</dbReference>
<dbReference type="Gene3D" id="3.20.20.80">
    <property type="entry name" value="Glycosidases"/>
    <property type="match status" value="1"/>
</dbReference>
<dbReference type="GO" id="GO:0033925">
    <property type="term" value="F:mannosyl-glycoprotein endo-beta-N-acetylglucosaminidase activity"/>
    <property type="evidence" value="ECO:0007669"/>
    <property type="project" value="UniProtKB-EC"/>
</dbReference>
<dbReference type="AlphaFoldDB" id="A0A2W1BFS3"/>
<keyword evidence="4" id="KW-1185">Reference proteome</keyword>
<sequence length="784" mass="88193">MSNVEKPQKGITDRNRSKVETRFVCKPLDCYSEVMLFLENPPPWRTLCKELTPHSDQVIRNIEINRHSLYRTLEKPENFCHFDPDADEVKRHDSKDLPKTLLCHDMANGYHDDSIIEGTSQFDAYTFYNWAAIDIFCYFSHHLVTIPPVGWINVGHAHGVKVIGTIISEWAEGITFWDEVLASEAQYRTVANALVAIAKTLKFDGYLLNVENKVNKPDMLLQFVRYLHRLVHEELPHGTLIWYDSVTVQGNLNWQNSLNDKNKVFFDACDGFFTNYSWSVEDVKASAEQAGGRLTDLFVGVDVWGRNFFGGGQFNTQSAIKVVHAMGCSIALFAPAWTHEALVADKPDQNNVVLAEELSPYKKYLLRDRAFWGSIWPFLNTRVPCHLPFQTSFCRGQGNKRCLYGEVLSPSPWYNLRHQQYQPNSAHGPHGYLLTSVDQLAKVQRQAQYKDKKGIIRVRASFQQSRHELHTVSREAAQHINAGQSDPEPSADSSRRADDTSSDTGSESDYKTQVRNKVKALKDMFKQKTTRIMSPDEASTAQPRDGARSSAASSVGSSTAASQADLSMVQMSVNLRLGQSDKSRYCLGYVRDERECLELYHYDCFTGGACLKVSPSDKMCTEHRMTRLLYCDFPCAEALVVCVVTKRLSQYAEQTLNVRLAMRNAAGEELCVVLTGRALAQTARLDARAAGIKHVYPTARAALAELRAYLLLAQPGFYVPIDNLFGWTVRYYEVPVPGSRVMAINLRTGLPQGGILLGHLGICHKTSEAWNSVTSARHDSGFTD</sequence>
<dbReference type="Proteomes" id="UP000249218">
    <property type="component" value="Unassembled WGS sequence"/>
</dbReference>
<dbReference type="PANTHER" id="PTHR13246">
    <property type="entry name" value="ENDO BETA N-ACETYLGLUCOSAMINIDASE"/>
    <property type="match status" value="1"/>
</dbReference>
<dbReference type="InterPro" id="IPR017853">
    <property type="entry name" value="GH"/>
</dbReference>
<evidence type="ECO:0000313" key="3">
    <source>
        <dbReference type="EMBL" id="PZC72524.1"/>
    </source>
</evidence>
<dbReference type="InterPro" id="IPR032979">
    <property type="entry name" value="ENGase"/>
</dbReference>
<protein>
    <recommendedName>
        <fullName evidence="2">Cytosolic endo-beta-N-acetylglucosaminidase TIM barrel domain-containing protein</fullName>
    </recommendedName>
</protein>
<evidence type="ECO:0000259" key="2">
    <source>
        <dbReference type="Pfam" id="PF03644"/>
    </source>
</evidence>
<reference evidence="3 4" key="1">
    <citation type="journal article" date="2017" name="BMC Biol.">
        <title>Genomic innovations, transcriptional plasticity and gene loss underlying the evolution and divergence of two highly polyphagous and invasive Helicoverpa pest species.</title>
        <authorList>
            <person name="Pearce S.L."/>
            <person name="Clarke D.F."/>
            <person name="East P.D."/>
            <person name="Elfekih S."/>
            <person name="Gordon K.H."/>
            <person name="Jermiin L.S."/>
            <person name="McGaughran A."/>
            <person name="Oakeshott J.G."/>
            <person name="Papanikolaou A."/>
            <person name="Perera O.P."/>
            <person name="Rane R.V."/>
            <person name="Richards S."/>
            <person name="Tay W.T."/>
            <person name="Walsh T.K."/>
            <person name="Anderson A."/>
            <person name="Anderson C.J."/>
            <person name="Asgari S."/>
            <person name="Board P.G."/>
            <person name="Bretschneider A."/>
            <person name="Campbell P.M."/>
            <person name="Chertemps T."/>
            <person name="Christeller J.T."/>
            <person name="Coppin C.W."/>
            <person name="Downes S.J."/>
            <person name="Duan G."/>
            <person name="Farnsworth C.A."/>
            <person name="Good R.T."/>
            <person name="Han L.B."/>
            <person name="Han Y.C."/>
            <person name="Hatje K."/>
            <person name="Horne I."/>
            <person name="Huang Y.P."/>
            <person name="Hughes D.S."/>
            <person name="Jacquin-Joly E."/>
            <person name="James W."/>
            <person name="Jhangiani S."/>
            <person name="Kollmar M."/>
            <person name="Kuwar S.S."/>
            <person name="Li S."/>
            <person name="Liu N.Y."/>
            <person name="Maibeche M.T."/>
            <person name="Miller J.R."/>
            <person name="Montagne N."/>
            <person name="Perry T."/>
            <person name="Qu J."/>
            <person name="Song S.V."/>
            <person name="Sutton G.G."/>
            <person name="Vogel H."/>
            <person name="Walenz B.P."/>
            <person name="Xu W."/>
            <person name="Zhang H.J."/>
            <person name="Zou Z."/>
            <person name="Batterham P."/>
            <person name="Edwards O.R."/>
            <person name="Feyereisen R."/>
            <person name="Gibbs R.A."/>
            <person name="Heckel D.G."/>
            <person name="McGrath A."/>
            <person name="Robin C."/>
            <person name="Scherer S.E."/>
            <person name="Worley K.C."/>
            <person name="Wu Y.D."/>
        </authorList>
    </citation>
    <scope>NUCLEOTIDE SEQUENCE [LARGE SCALE GENOMIC DNA]</scope>
    <source>
        <strain evidence="3">Harm_GR_Male_#8</strain>
        <tissue evidence="3">Whole organism</tissue>
    </source>
</reference>
<organism evidence="3 4">
    <name type="scientific">Helicoverpa armigera</name>
    <name type="common">Cotton bollworm</name>
    <name type="synonym">Heliothis armigera</name>
    <dbReference type="NCBI Taxonomy" id="29058"/>
    <lineage>
        <taxon>Eukaryota</taxon>
        <taxon>Metazoa</taxon>
        <taxon>Ecdysozoa</taxon>
        <taxon>Arthropoda</taxon>
        <taxon>Hexapoda</taxon>
        <taxon>Insecta</taxon>
        <taxon>Pterygota</taxon>
        <taxon>Neoptera</taxon>
        <taxon>Endopterygota</taxon>
        <taxon>Lepidoptera</taxon>
        <taxon>Glossata</taxon>
        <taxon>Ditrysia</taxon>
        <taxon>Noctuoidea</taxon>
        <taxon>Noctuidae</taxon>
        <taxon>Heliothinae</taxon>
        <taxon>Helicoverpa</taxon>
    </lineage>
</organism>
<feature type="region of interest" description="Disordered" evidence="1">
    <location>
        <begin position="478"/>
        <end position="556"/>
    </location>
</feature>
<dbReference type="Gene3D" id="2.60.120.260">
    <property type="entry name" value="Galactose-binding domain-like"/>
    <property type="match status" value="1"/>
</dbReference>
<dbReference type="CDD" id="cd06547">
    <property type="entry name" value="GH85_ENGase"/>
    <property type="match status" value="1"/>
</dbReference>
<name>A0A2W1BFS3_HELAM</name>
<dbReference type="OrthoDB" id="284473at2759"/>
<dbReference type="EMBL" id="KZ150179">
    <property type="protein sequence ID" value="PZC72524.1"/>
    <property type="molecule type" value="Genomic_DNA"/>
</dbReference>
<feature type="domain" description="Cytosolic endo-beta-N-acetylglucosaminidase TIM barrel" evidence="2">
    <location>
        <begin position="110"/>
        <end position="400"/>
    </location>
</feature>
<dbReference type="InterPro" id="IPR005201">
    <property type="entry name" value="TIM_ENGase"/>
</dbReference>
<dbReference type="Pfam" id="PF03644">
    <property type="entry name" value="Glyco_hydro_85"/>
    <property type="match status" value="1"/>
</dbReference>